<evidence type="ECO:0000313" key="2">
    <source>
        <dbReference type="Proteomes" id="UP001596114"/>
    </source>
</evidence>
<organism evidence="1 2">
    <name type="scientific">Rhodanobacter ginsengisoli</name>
    <dbReference type="NCBI Taxonomy" id="418646"/>
    <lineage>
        <taxon>Bacteria</taxon>
        <taxon>Pseudomonadati</taxon>
        <taxon>Pseudomonadota</taxon>
        <taxon>Gammaproteobacteria</taxon>
        <taxon>Lysobacterales</taxon>
        <taxon>Rhodanobacteraceae</taxon>
        <taxon>Rhodanobacter</taxon>
    </lineage>
</organism>
<comment type="caution">
    <text evidence="1">The sequence shown here is derived from an EMBL/GenBank/DDBJ whole genome shotgun (WGS) entry which is preliminary data.</text>
</comment>
<sequence length="305" mass="34646">MSWLFFAGKHVYKLKKPFHHDIIDYRSPSARRRYCESEFRLNRRLAADVYLGVVPLTCDRAGRLALDGDGRPVDWLVKMQRLDSALTLESRLQNGSFDAADARGIIERLVPFFSEAARPHWTPAGYTRRLAKLVKVTAHELSRPEFGLDRARVDGIATDLRKRIRAHAGLLGARVREGRIVEGHGDLRPEHIYLTRPPTIIDCIEFDRALRLRDPIDELSFLAMECERLGEPASDGWLFDAYVELGDDDPARPLIEFHKAQNAFVRAKVAIWHLDDPDTGAAGPWVARANEYLRIARCVLARSGD</sequence>
<evidence type="ECO:0000313" key="1">
    <source>
        <dbReference type="EMBL" id="MFC5525439.1"/>
    </source>
</evidence>
<reference evidence="2" key="1">
    <citation type="journal article" date="2019" name="Int. J. Syst. Evol. Microbiol.">
        <title>The Global Catalogue of Microorganisms (GCM) 10K type strain sequencing project: providing services to taxonomists for standard genome sequencing and annotation.</title>
        <authorList>
            <consortium name="The Broad Institute Genomics Platform"/>
            <consortium name="The Broad Institute Genome Sequencing Center for Infectious Disease"/>
            <person name="Wu L."/>
            <person name="Ma J."/>
        </authorList>
    </citation>
    <scope>NUCLEOTIDE SEQUENCE [LARGE SCALE GENOMIC DNA]</scope>
    <source>
        <strain evidence="2">CGMCC 1.16619</strain>
    </source>
</reference>
<dbReference type="InterPro" id="IPR011009">
    <property type="entry name" value="Kinase-like_dom_sf"/>
</dbReference>
<accession>A0ABW0QMC3</accession>
<dbReference type="RefSeq" id="WP_377318522.1">
    <property type="nucleotide sequence ID" value="NZ_JBHSNF010000001.1"/>
</dbReference>
<dbReference type="SUPFAM" id="SSF56112">
    <property type="entry name" value="Protein kinase-like (PK-like)"/>
    <property type="match status" value="1"/>
</dbReference>
<dbReference type="Proteomes" id="UP001596114">
    <property type="component" value="Unassembled WGS sequence"/>
</dbReference>
<name>A0ABW0QMC3_9GAMM</name>
<dbReference type="EMBL" id="JBHSNF010000001">
    <property type="protein sequence ID" value="MFC5525439.1"/>
    <property type="molecule type" value="Genomic_DNA"/>
</dbReference>
<proteinExistence type="predicted"/>
<evidence type="ECO:0008006" key="3">
    <source>
        <dbReference type="Google" id="ProtNLM"/>
    </source>
</evidence>
<protein>
    <recommendedName>
        <fullName evidence="3">Aminoglycoside phosphotransferase domain-containing protein</fullName>
    </recommendedName>
</protein>
<keyword evidence="2" id="KW-1185">Reference proteome</keyword>
<gene>
    <name evidence="1" type="ORF">ACFPPA_06745</name>
</gene>